<feature type="domain" description="Photolyase/cryptochrome alpha/beta" evidence="11">
    <location>
        <begin position="5"/>
        <end position="129"/>
    </location>
</feature>
<keyword evidence="15" id="KW-1185">Reference proteome</keyword>
<evidence type="ECO:0000256" key="1">
    <source>
        <dbReference type="ARBA" id="ARBA00001932"/>
    </source>
</evidence>
<comment type="catalytic activity">
    <reaction evidence="7">
        <text>cyclobutadipyrimidine (in DNA) = 2 pyrimidine residues (in DNA).</text>
        <dbReference type="EC" id="4.1.99.3"/>
    </reaction>
</comment>
<evidence type="ECO:0000256" key="6">
    <source>
        <dbReference type="ARBA" id="ARBA00022991"/>
    </source>
</evidence>
<evidence type="ECO:0000256" key="10">
    <source>
        <dbReference type="RuleBase" id="RU004182"/>
    </source>
</evidence>
<dbReference type="KEGG" id="kna:B0W47_10495"/>
<dbReference type="EC" id="4.1.99.3" evidence="2"/>
<evidence type="ECO:0000313" key="15">
    <source>
        <dbReference type="Proteomes" id="UP000247512"/>
    </source>
</evidence>
<keyword evidence="5 8" id="KW-0274">FAD</keyword>
<feature type="binding site" evidence="8">
    <location>
        <begin position="243"/>
        <end position="247"/>
    </location>
    <ligand>
        <name>FAD</name>
        <dbReference type="ChEBI" id="CHEBI:57692"/>
    </ligand>
</feature>
<dbReference type="InterPro" id="IPR002081">
    <property type="entry name" value="Cryptochrome/DNA_photolyase_1"/>
</dbReference>
<dbReference type="PROSITE" id="PS00691">
    <property type="entry name" value="DNA_PHOTOLYASES_1_2"/>
    <property type="match status" value="1"/>
</dbReference>
<organism evidence="12 14">
    <name type="scientific">Komagataeibacter nataicola</name>
    <dbReference type="NCBI Taxonomy" id="265960"/>
    <lineage>
        <taxon>Bacteria</taxon>
        <taxon>Pseudomonadati</taxon>
        <taxon>Pseudomonadota</taxon>
        <taxon>Alphaproteobacteria</taxon>
        <taxon>Acetobacterales</taxon>
        <taxon>Acetobacteraceae</taxon>
        <taxon>Komagataeibacter</taxon>
    </lineage>
</organism>
<gene>
    <name evidence="12" type="ORF">B0W47_10495</name>
    <name evidence="13" type="ORF">CDI09_09545</name>
</gene>
<dbReference type="SUPFAM" id="SSF52425">
    <property type="entry name" value="Cryptochrome/photolyase, N-terminal domain"/>
    <property type="match status" value="1"/>
</dbReference>
<dbReference type="Pfam" id="PF03441">
    <property type="entry name" value="FAD_binding_7"/>
    <property type="match status" value="1"/>
</dbReference>
<feature type="site" description="Electron transfer via tryptophanyl radical" evidence="9">
    <location>
        <position position="387"/>
    </location>
</feature>
<dbReference type="GO" id="GO:0071949">
    <property type="term" value="F:FAD binding"/>
    <property type="evidence" value="ECO:0007669"/>
    <property type="project" value="TreeGrafter"/>
</dbReference>
<dbReference type="SUPFAM" id="SSF48173">
    <property type="entry name" value="Cryptochrome/photolyase FAD-binding domain"/>
    <property type="match status" value="1"/>
</dbReference>
<dbReference type="RefSeq" id="WP_078525910.1">
    <property type="nucleotide sequence ID" value="NZ_CP019875.1"/>
</dbReference>
<dbReference type="InterPro" id="IPR014729">
    <property type="entry name" value="Rossmann-like_a/b/a_fold"/>
</dbReference>
<dbReference type="OrthoDB" id="9772484at2"/>
<dbReference type="FunFam" id="1.10.579.10:FF:000003">
    <property type="entry name" value="Deoxyribodipyrimidine photo-lyase"/>
    <property type="match status" value="1"/>
</dbReference>
<dbReference type="GO" id="GO:0009416">
    <property type="term" value="P:response to light stimulus"/>
    <property type="evidence" value="ECO:0007669"/>
    <property type="project" value="TreeGrafter"/>
</dbReference>
<dbReference type="Gene3D" id="1.25.40.80">
    <property type="match status" value="1"/>
</dbReference>
<dbReference type="AlphaFoldDB" id="A0A9N7C8Z1"/>
<dbReference type="GO" id="GO:0003677">
    <property type="term" value="F:DNA binding"/>
    <property type="evidence" value="ECO:0007669"/>
    <property type="project" value="TreeGrafter"/>
</dbReference>
<dbReference type="EMBL" id="CP019875">
    <property type="protein sequence ID" value="AQU87836.1"/>
    <property type="molecule type" value="Genomic_DNA"/>
</dbReference>
<evidence type="ECO:0000256" key="2">
    <source>
        <dbReference type="ARBA" id="ARBA00013149"/>
    </source>
</evidence>
<protein>
    <recommendedName>
        <fullName evidence="3">Deoxyribodipyrimidine photo-lyase</fullName>
        <ecNumber evidence="2">4.1.99.3</ecNumber>
    </recommendedName>
</protein>
<sequence>MPDYAPTIMWFRDDLRLADNPALSAAVAAGPVVCVYIHDPALKLGGAEKWWLHGALEALDADLRAHGGQLCLMTGAEQDSLVWLARALGARGVEWNRRYAGPARTRDAAIKATLRAGGLAAQSHPGNMLHEPWQVRTKQGSPFRVFTPWWRALQAMGPPLPPLPVPHGLATALAAAPVQAAATERLVPLAALSLRPATPDWAAGLRATWQPGEAAARKRLDTFVAERLPGYATARDLPAQPATSGLSPCLRFGHLSSRQVWHAVDAHGAGDRDAASFLSELGWRDFAHSTLFDFPDMATRSLRPEFDAMPWRTDPAGLRAWQRGRTGYPIIDAGMRELWHTGCMHNRVRMIVASFLTKHLLLDWRVGEQWFADTLVDADVASNPFNWQWVAGCGLDAAPYFRIFNPVLQGEKFDPEGAYVRHWVPEIARLPGRAIHTPWKADLPAGTRYPTPVVDLAGGRTRALAAWKALQPRL</sequence>
<dbReference type="InterPro" id="IPR036155">
    <property type="entry name" value="Crypto/Photolyase_N_sf"/>
</dbReference>
<feature type="binding site" evidence="8">
    <location>
        <position position="277"/>
    </location>
    <ligand>
        <name>FAD</name>
        <dbReference type="ChEBI" id="CHEBI:57692"/>
    </ligand>
</feature>
<comment type="similarity">
    <text evidence="10">Belongs to the DNA photolyase family.</text>
</comment>
<dbReference type="PROSITE" id="PS51645">
    <property type="entry name" value="PHR_CRY_ALPHA_BETA"/>
    <property type="match status" value="1"/>
</dbReference>
<reference evidence="13 15" key="3">
    <citation type="submission" date="2017-06" db="EMBL/GenBank/DDBJ databases">
        <title>A draft genome sequence of Komagataeibacter nataicola LMG 1536.</title>
        <authorList>
            <person name="Skraban J."/>
            <person name="Cleenwerck I."/>
            <person name="Vandamme P."/>
            <person name="Trcek J."/>
        </authorList>
    </citation>
    <scope>NUCLEOTIDE SEQUENCE [LARGE SCALE GENOMIC DNA]</scope>
    <source>
        <strain evidence="13 15">LMG 1536</strain>
    </source>
</reference>
<feature type="site" description="Electron transfer via tryptophanyl radical" evidence="9">
    <location>
        <position position="364"/>
    </location>
</feature>
<dbReference type="PANTHER" id="PTHR11455:SF9">
    <property type="entry name" value="CRYPTOCHROME CIRCADIAN CLOCK 5 ISOFORM X1"/>
    <property type="match status" value="1"/>
</dbReference>
<evidence type="ECO:0000256" key="5">
    <source>
        <dbReference type="ARBA" id="ARBA00022827"/>
    </source>
</evidence>
<name>A0A9N7C8Z1_9PROT</name>
<evidence type="ECO:0000256" key="9">
    <source>
        <dbReference type="PIRSR" id="PIRSR602081-2"/>
    </source>
</evidence>
<comment type="cofactor">
    <cofactor evidence="1">
        <name>(6R)-5,10-methylene-5,6,7,8-tetrahydrofolate</name>
        <dbReference type="ChEBI" id="CHEBI:15636"/>
    </cofactor>
</comment>
<evidence type="ECO:0000313" key="14">
    <source>
        <dbReference type="Proteomes" id="UP000189683"/>
    </source>
</evidence>
<evidence type="ECO:0000259" key="11">
    <source>
        <dbReference type="PROSITE" id="PS51645"/>
    </source>
</evidence>
<reference evidence="12" key="2">
    <citation type="submission" date="2017-02" db="EMBL/GenBank/DDBJ databases">
        <authorList>
            <person name="Zhang H."/>
        </authorList>
    </citation>
    <scope>NUCLEOTIDE SEQUENCE</scope>
    <source>
        <strain evidence="12">RZS01</strain>
    </source>
</reference>
<dbReference type="InterPro" id="IPR018394">
    <property type="entry name" value="DNA_photolyase_1_CS_C"/>
</dbReference>
<evidence type="ECO:0000256" key="8">
    <source>
        <dbReference type="PIRSR" id="PIRSR602081-1"/>
    </source>
</evidence>
<dbReference type="Gene3D" id="3.40.50.620">
    <property type="entry name" value="HUPs"/>
    <property type="match status" value="1"/>
</dbReference>
<evidence type="ECO:0000256" key="4">
    <source>
        <dbReference type="ARBA" id="ARBA00022630"/>
    </source>
</evidence>
<dbReference type="Proteomes" id="UP000189683">
    <property type="component" value="Chromosome"/>
</dbReference>
<evidence type="ECO:0000313" key="12">
    <source>
        <dbReference type="EMBL" id="AQU87836.1"/>
    </source>
</evidence>
<dbReference type="InterPro" id="IPR006050">
    <property type="entry name" value="DNA_photolyase_N"/>
</dbReference>
<dbReference type="PRINTS" id="PR00147">
    <property type="entry name" value="DNAPHOTLYASE"/>
</dbReference>
<dbReference type="PROSITE" id="PS00394">
    <property type="entry name" value="DNA_PHOTOLYASES_1_1"/>
    <property type="match status" value="1"/>
</dbReference>
<dbReference type="PANTHER" id="PTHR11455">
    <property type="entry name" value="CRYPTOCHROME"/>
    <property type="match status" value="1"/>
</dbReference>
<reference evidence="14" key="1">
    <citation type="submission" date="2017-02" db="EMBL/GenBank/DDBJ databases">
        <title>zhang.</title>
        <authorList>
            <person name="Zhang H."/>
        </authorList>
    </citation>
    <scope>NUCLEOTIDE SEQUENCE [LARGE SCALE GENOMIC DNA]</scope>
    <source>
        <strain evidence="14">RZS01</strain>
    </source>
</reference>
<dbReference type="Gene3D" id="1.10.579.10">
    <property type="entry name" value="DNA Cyclobutane Dipyrimidine Photolyase, subunit A, domain 3"/>
    <property type="match status" value="1"/>
</dbReference>
<dbReference type="GO" id="GO:0000719">
    <property type="term" value="P:photoreactive repair"/>
    <property type="evidence" value="ECO:0007669"/>
    <property type="project" value="UniProtKB-ARBA"/>
</dbReference>
<evidence type="ECO:0000256" key="7">
    <source>
        <dbReference type="ARBA" id="ARBA00033999"/>
    </source>
</evidence>
<evidence type="ECO:0000256" key="3">
    <source>
        <dbReference type="ARBA" id="ARBA00014046"/>
    </source>
</evidence>
<dbReference type="EMBL" id="NIRT01000014">
    <property type="protein sequence ID" value="PYD66231.1"/>
    <property type="molecule type" value="Genomic_DNA"/>
</dbReference>
<keyword evidence="4 8" id="KW-0285">Flavoprotein</keyword>
<keyword evidence="6 10" id="KW-0157">Chromophore</keyword>
<dbReference type="InterPro" id="IPR005101">
    <property type="entry name" value="Cryptochr/Photolyase_FAD-bd"/>
</dbReference>
<comment type="cofactor">
    <cofactor evidence="8">
        <name>FAD</name>
        <dbReference type="ChEBI" id="CHEBI:57692"/>
    </cofactor>
    <text evidence="8">Binds 1 FAD per subunit.</text>
</comment>
<dbReference type="InterPro" id="IPR036134">
    <property type="entry name" value="Crypto/Photolyase_FAD-like_sf"/>
</dbReference>
<dbReference type="Pfam" id="PF00875">
    <property type="entry name" value="DNA_photolyase"/>
    <property type="match status" value="1"/>
</dbReference>
<feature type="binding site" evidence="8">
    <location>
        <position position="231"/>
    </location>
    <ligand>
        <name>FAD</name>
        <dbReference type="ChEBI" id="CHEBI:57692"/>
    </ligand>
</feature>
<evidence type="ECO:0000313" key="13">
    <source>
        <dbReference type="EMBL" id="PYD66231.1"/>
    </source>
</evidence>
<accession>A0A9N7C8Z1</accession>
<feature type="site" description="Electron transfer via tryptophanyl radical" evidence="9">
    <location>
        <position position="311"/>
    </location>
</feature>
<feature type="binding site" evidence="8">
    <location>
        <begin position="377"/>
        <end position="379"/>
    </location>
    <ligand>
        <name>FAD</name>
        <dbReference type="ChEBI" id="CHEBI:57692"/>
    </ligand>
</feature>
<dbReference type="GO" id="GO:0003904">
    <property type="term" value="F:deoxyribodipyrimidine photo-lyase activity"/>
    <property type="evidence" value="ECO:0007669"/>
    <property type="project" value="UniProtKB-EC"/>
</dbReference>
<dbReference type="Proteomes" id="UP000247512">
    <property type="component" value="Unassembled WGS sequence"/>
</dbReference>
<proteinExistence type="inferred from homology"/>